<dbReference type="STRING" id="218851.A0A2G5CKC1"/>
<gene>
    <name evidence="2" type="ORF">AQUCO_04900189v1</name>
</gene>
<organism evidence="2 3">
    <name type="scientific">Aquilegia coerulea</name>
    <name type="common">Rocky mountain columbine</name>
    <dbReference type="NCBI Taxonomy" id="218851"/>
    <lineage>
        <taxon>Eukaryota</taxon>
        <taxon>Viridiplantae</taxon>
        <taxon>Streptophyta</taxon>
        <taxon>Embryophyta</taxon>
        <taxon>Tracheophyta</taxon>
        <taxon>Spermatophyta</taxon>
        <taxon>Magnoliopsida</taxon>
        <taxon>Ranunculales</taxon>
        <taxon>Ranunculaceae</taxon>
        <taxon>Thalictroideae</taxon>
        <taxon>Aquilegia</taxon>
    </lineage>
</organism>
<dbReference type="AlphaFoldDB" id="A0A2G5CKC1"/>
<dbReference type="SUPFAM" id="SSF55729">
    <property type="entry name" value="Acyl-CoA N-acyltransferases (Nat)"/>
    <property type="match status" value="1"/>
</dbReference>
<dbReference type="FunCoup" id="A0A2G5CKC1">
    <property type="interactions" value="6"/>
</dbReference>
<dbReference type="EMBL" id="KZ305066">
    <property type="protein sequence ID" value="PIA31723.1"/>
    <property type="molecule type" value="Genomic_DNA"/>
</dbReference>
<reference evidence="2 3" key="1">
    <citation type="submission" date="2017-09" db="EMBL/GenBank/DDBJ databases">
        <title>WGS assembly of Aquilegia coerulea Goldsmith.</title>
        <authorList>
            <person name="Hodges S."/>
            <person name="Kramer E."/>
            <person name="Nordborg M."/>
            <person name="Tomkins J."/>
            <person name="Borevitz J."/>
            <person name="Derieg N."/>
            <person name="Yan J."/>
            <person name="Mihaltcheva S."/>
            <person name="Hayes R.D."/>
            <person name="Rokhsar D."/>
        </authorList>
    </citation>
    <scope>NUCLEOTIDE SEQUENCE [LARGE SCALE GENOMIC DNA]</scope>
    <source>
        <strain evidence="3">cv. Goldsmith</strain>
    </source>
</reference>
<evidence type="ECO:0000313" key="3">
    <source>
        <dbReference type="Proteomes" id="UP000230069"/>
    </source>
</evidence>
<sequence length="186" mass="21368">MEQSSSEMIGVEDQEALSDITFRRFDVSDVDDFMVWATDDRVSRYCRWDTVRSRENAMNYITDRIMVHPWSRAICLNDKAIGRISVKPHTGNERCRGDLSYVVASKYWGKGIATKAVKMVVRSIFDEWPHLERLEALVEVENTGSQKVLEKAGFQREGVLRKYFILKGSTRDVVVYSFISTDAKVG</sequence>
<dbReference type="Proteomes" id="UP000230069">
    <property type="component" value="Unassembled WGS sequence"/>
</dbReference>
<protein>
    <recommendedName>
        <fullName evidence="1">N-acetyltransferase domain-containing protein</fullName>
    </recommendedName>
</protein>
<evidence type="ECO:0000313" key="2">
    <source>
        <dbReference type="EMBL" id="PIA31723.1"/>
    </source>
</evidence>
<dbReference type="InParanoid" id="A0A2G5CKC1"/>
<dbReference type="GO" id="GO:0016747">
    <property type="term" value="F:acyltransferase activity, transferring groups other than amino-acyl groups"/>
    <property type="evidence" value="ECO:0007669"/>
    <property type="project" value="InterPro"/>
</dbReference>
<proteinExistence type="predicted"/>
<dbReference type="OrthoDB" id="630895at2759"/>
<dbReference type="Pfam" id="PF13302">
    <property type="entry name" value="Acetyltransf_3"/>
    <property type="match status" value="1"/>
</dbReference>
<feature type="domain" description="N-acetyltransferase" evidence="1">
    <location>
        <begin position="20"/>
        <end position="172"/>
    </location>
</feature>
<dbReference type="PANTHER" id="PTHR46067:SF27">
    <property type="entry name" value="ACYL-COA N-ACYLTRANSFERASES (NAT) SUPERFAMILY PROTEIN"/>
    <property type="match status" value="1"/>
</dbReference>
<dbReference type="InterPro" id="IPR016181">
    <property type="entry name" value="Acyl_CoA_acyltransferase"/>
</dbReference>
<name>A0A2G5CKC1_AQUCA</name>
<dbReference type="PANTHER" id="PTHR46067">
    <property type="entry name" value="ACYL-COA N-ACYLTRANSFERASES (NAT) SUPERFAMILY PROTEIN"/>
    <property type="match status" value="1"/>
</dbReference>
<dbReference type="InterPro" id="IPR000182">
    <property type="entry name" value="GNAT_dom"/>
</dbReference>
<accession>A0A2G5CKC1</accession>
<evidence type="ECO:0000259" key="1">
    <source>
        <dbReference type="PROSITE" id="PS51186"/>
    </source>
</evidence>
<keyword evidence="3" id="KW-1185">Reference proteome</keyword>
<dbReference type="Gene3D" id="3.40.630.30">
    <property type="match status" value="1"/>
</dbReference>
<dbReference type="PROSITE" id="PS51186">
    <property type="entry name" value="GNAT"/>
    <property type="match status" value="1"/>
</dbReference>